<reference evidence="3 4" key="1">
    <citation type="submission" date="2018-01" db="EMBL/GenBank/DDBJ databases">
        <title>The whole genome sequencing and assembly of Paenibacillus chitinolyticus KCCM 41400 strain.</title>
        <authorList>
            <person name="Kim J.-Y."/>
            <person name="Park M.-K."/>
            <person name="Lee Y.-J."/>
            <person name="Yi H."/>
            <person name="Bahn Y.-S."/>
            <person name="Kim J.F."/>
            <person name="Lee D.-W."/>
        </authorList>
    </citation>
    <scope>NUCLEOTIDE SEQUENCE [LARGE SCALE GENOMIC DNA]</scope>
    <source>
        <strain evidence="3 4">KCCM 41400</strain>
    </source>
</reference>
<reference evidence="2 5" key="2">
    <citation type="submission" date="2022-05" db="EMBL/GenBank/DDBJ databases">
        <title>Genome Sequencing of Bee-Associated Microbes.</title>
        <authorList>
            <person name="Dunlap C."/>
        </authorList>
    </citation>
    <scope>NUCLEOTIDE SEQUENCE [LARGE SCALE GENOMIC DNA]</scope>
    <source>
        <strain evidence="2 5">NRRL B-23120</strain>
    </source>
</reference>
<organism evidence="3 4">
    <name type="scientific">Paenibacillus chitinolyticus</name>
    <dbReference type="NCBI Taxonomy" id="79263"/>
    <lineage>
        <taxon>Bacteria</taxon>
        <taxon>Bacillati</taxon>
        <taxon>Bacillota</taxon>
        <taxon>Bacilli</taxon>
        <taxon>Bacillales</taxon>
        <taxon>Paenibacillaceae</taxon>
        <taxon>Paenibacillus</taxon>
    </lineage>
</organism>
<dbReference type="Pfam" id="PF00535">
    <property type="entry name" value="Glycos_transf_2"/>
    <property type="match status" value="1"/>
</dbReference>
<dbReference type="InterPro" id="IPR001173">
    <property type="entry name" value="Glyco_trans_2-like"/>
</dbReference>
<evidence type="ECO:0000313" key="4">
    <source>
        <dbReference type="Proteomes" id="UP000288943"/>
    </source>
</evidence>
<dbReference type="InterPro" id="IPR050834">
    <property type="entry name" value="Glycosyltransf_2"/>
</dbReference>
<protein>
    <submittedName>
        <fullName evidence="3">Glycosyl transferase family 2</fullName>
    </submittedName>
    <submittedName>
        <fullName evidence="2">Glycosyltransferase</fullName>
        <ecNumber evidence="2">2.4.-.-</ecNumber>
    </submittedName>
</protein>
<evidence type="ECO:0000313" key="2">
    <source>
        <dbReference type="EMBL" id="MCY9595527.1"/>
    </source>
</evidence>
<dbReference type="KEGG" id="pchi:PC41400_06305"/>
<dbReference type="GO" id="GO:0016757">
    <property type="term" value="F:glycosyltransferase activity"/>
    <property type="evidence" value="ECO:0007669"/>
    <property type="project" value="UniProtKB-KW"/>
</dbReference>
<keyword evidence="5" id="KW-1185">Reference proteome</keyword>
<evidence type="ECO:0000313" key="3">
    <source>
        <dbReference type="EMBL" id="QAV17295.1"/>
    </source>
</evidence>
<dbReference type="SUPFAM" id="SSF53448">
    <property type="entry name" value="Nucleotide-diphospho-sugar transferases"/>
    <property type="match status" value="1"/>
</dbReference>
<dbReference type="PANTHER" id="PTHR43685">
    <property type="entry name" value="GLYCOSYLTRANSFERASE"/>
    <property type="match status" value="1"/>
</dbReference>
<dbReference type="InterPro" id="IPR029044">
    <property type="entry name" value="Nucleotide-diphossugar_trans"/>
</dbReference>
<dbReference type="RefSeq" id="WP_042229662.1">
    <property type="nucleotide sequence ID" value="NZ_CP026520.1"/>
</dbReference>
<dbReference type="EMBL" id="CP026520">
    <property type="protein sequence ID" value="QAV17295.1"/>
    <property type="molecule type" value="Genomic_DNA"/>
</dbReference>
<accession>A0A410WSD6</accession>
<name>A0A410WSD6_9BACL</name>
<evidence type="ECO:0000259" key="1">
    <source>
        <dbReference type="Pfam" id="PF00535"/>
    </source>
</evidence>
<feature type="domain" description="Glycosyltransferase 2-like" evidence="1">
    <location>
        <begin position="6"/>
        <end position="132"/>
    </location>
</feature>
<keyword evidence="2" id="KW-0328">Glycosyltransferase</keyword>
<dbReference type="EC" id="2.4.-.-" evidence="2"/>
<dbReference type="PANTHER" id="PTHR43685:SF3">
    <property type="entry name" value="SLR2126 PROTEIN"/>
    <property type="match status" value="1"/>
</dbReference>
<keyword evidence="3" id="KW-0808">Transferase</keyword>
<gene>
    <name evidence="2" type="ORF">M5X16_07075</name>
    <name evidence="3" type="ORF">PC41400_06305</name>
</gene>
<dbReference type="Proteomes" id="UP001527202">
    <property type="component" value="Unassembled WGS sequence"/>
</dbReference>
<proteinExistence type="predicted"/>
<dbReference type="Gene3D" id="3.90.550.10">
    <property type="entry name" value="Spore Coat Polysaccharide Biosynthesis Protein SpsA, Chain A"/>
    <property type="match status" value="1"/>
</dbReference>
<dbReference type="GeneID" id="95374428"/>
<dbReference type="OrthoDB" id="9812302at2"/>
<evidence type="ECO:0000313" key="5">
    <source>
        <dbReference type="Proteomes" id="UP001527202"/>
    </source>
</evidence>
<dbReference type="EMBL" id="JAMDMJ010000008">
    <property type="protein sequence ID" value="MCY9595527.1"/>
    <property type="molecule type" value="Genomic_DNA"/>
</dbReference>
<sequence length="299" mass="33926">MTKMNVVIPVYNQAYALSLTLHGLTRQAAPYNRCPVIVVDDGSEEPIHAVAEAYSGRLNLTYVRIPRSGRAAARNAGARLLDEGCVLFCDADRIPRPGFIEAHEQAWRKHGGHFVVGQVRELYVPDAEQNRDLVLARYGEQKYDRIPQYCRLVYRLFNESGSTVSPVPWIAALSGNMSLPLDLFRDLGGFDDTFREWGFEHLELGYRAHRRQIPFAYCREAVNVHLAHPRAGASYADFIRRSHDTFFRKHPHPVIGAFYDFMMGRISRIQLENLASTGMLGSAGRNTPDEYVRILNFKA</sequence>
<dbReference type="Proteomes" id="UP000288943">
    <property type="component" value="Chromosome"/>
</dbReference>
<dbReference type="AlphaFoldDB" id="A0A410WSD6"/>